<reference evidence="3" key="1">
    <citation type="submission" date="2015-10" db="EMBL/GenBank/DDBJ databases">
        <authorList>
            <person name="Gilbert D.G."/>
        </authorList>
    </citation>
    <scope>NUCLEOTIDE SEQUENCE</scope>
    <source>
        <strain evidence="3">Phyl III-seqv23</strain>
    </source>
</reference>
<dbReference type="PANTHER" id="PTHR34069">
    <property type="entry name" value="3-OXOACYL-[ACYL-CARRIER-PROTEIN] SYNTHASE 3"/>
    <property type="match status" value="1"/>
</dbReference>
<dbReference type="EMBL" id="LN899827">
    <property type="protein sequence ID" value="CUV47916.1"/>
    <property type="molecule type" value="Genomic_DNA"/>
</dbReference>
<name>A0A0K1ZSN4_RALSL</name>
<dbReference type="PANTHER" id="PTHR34069:SF2">
    <property type="entry name" value="BETA-KETOACYL-[ACYL-CARRIER-PROTEIN] SYNTHASE III"/>
    <property type="match status" value="1"/>
</dbReference>
<sequence>MQTRHVYFGGFQHELGEKHPVEALPQLREQPELRAHILNGGFRHYRKSAHGPAELAYRCVRKLLDARPELRDGIDLVIYATLTLKDPDCYNGLLGEALVRLGLEKVNVTGVFSSECGNMVAALQLAQGMIESGKARQVLVIATDTCLDEGQRVIDGNVVVSDGAACFVVNTDPDNDFRLLDSLQRSDQRLRMEASAAYSPKFLKLSTDAMKECVETLLRSRAIAREKIDVFLTGNFARSALAMFSYVAGVKREIHFCPDVADVAHAYACDISLNLERLLAEQRLMPGNLVLCLATGKSNWFTSAFVKT</sequence>
<gene>
    <name evidence="2" type="ORF">RUN1985_v1_390018</name>
    <name evidence="3" type="ORF">TO10_v1_1240009</name>
</gene>
<dbReference type="GO" id="GO:0044550">
    <property type="term" value="P:secondary metabolite biosynthetic process"/>
    <property type="evidence" value="ECO:0007669"/>
    <property type="project" value="TreeGrafter"/>
</dbReference>
<dbReference type="Gene3D" id="3.40.47.10">
    <property type="match status" value="2"/>
</dbReference>
<dbReference type="InterPro" id="IPR013751">
    <property type="entry name" value="ACP_syn_III_N"/>
</dbReference>
<organism evidence="3">
    <name type="scientific">Ralstonia solanacearum</name>
    <name type="common">Pseudomonas solanacearum</name>
    <dbReference type="NCBI Taxonomy" id="305"/>
    <lineage>
        <taxon>Bacteria</taxon>
        <taxon>Pseudomonadati</taxon>
        <taxon>Pseudomonadota</taxon>
        <taxon>Betaproteobacteria</taxon>
        <taxon>Burkholderiales</taxon>
        <taxon>Burkholderiaceae</taxon>
        <taxon>Ralstonia</taxon>
        <taxon>Ralstonia solanacearum species complex</taxon>
    </lineage>
</organism>
<proteinExistence type="predicted"/>
<evidence type="ECO:0000259" key="1">
    <source>
        <dbReference type="Pfam" id="PF08545"/>
    </source>
</evidence>
<dbReference type="InterPro" id="IPR016039">
    <property type="entry name" value="Thiolase-like"/>
</dbReference>
<dbReference type="AlphaFoldDB" id="A0A0K1ZSN4"/>
<feature type="domain" description="Beta-ketoacyl-[acyl-carrier-protein] synthase III N-terminal" evidence="1">
    <location>
        <begin position="114"/>
        <end position="187"/>
    </location>
</feature>
<evidence type="ECO:0000313" key="3">
    <source>
        <dbReference type="EMBL" id="CUV47916.1"/>
    </source>
</evidence>
<dbReference type="EMBL" id="LN899824">
    <property type="protein sequence ID" value="CUV29376.1"/>
    <property type="molecule type" value="Genomic_DNA"/>
</dbReference>
<dbReference type="SUPFAM" id="SSF53901">
    <property type="entry name" value="Thiolase-like"/>
    <property type="match status" value="2"/>
</dbReference>
<dbReference type="PATRIC" id="fig|305.92.peg.4661"/>
<protein>
    <recommendedName>
        <fullName evidence="1">Beta-ketoacyl-[acyl-carrier-protein] synthase III N-terminal domain-containing protein</fullName>
    </recommendedName>
</protein>
<evidence type="ECO:0000313" key="2">
    <source>
        <dbReference type="EMBL" id="CUV29376.1"/>
    </source>
</evidence>
<accession>A0A0K1ZSN4</accession>
<dbReference type="Pfam" id="PF08545">
    <property type="entry name" value="ACP_syn_III"/>
    <property type="match status" value="1"/>
</dbReference>
<dbReference type="GO" id="GO:0004315">
    <property type="term" value="F:3-oxoacyl-[acyl-carrier-protein] synthase activity"/>
    <property type="evidence" value="ECO:0007669"/>
    <property type="project" value="InterPro"/>
</dbReference>
<dbReference type="GO" id="GO:0006633">
    <property type="term" value="P:fatty acid biosynthetic process"/>
    <property type="evidence" value="ECO:0007669"/>
    <property type="project" value="InterPro"/>
</dbReference>